<dbReference type="InterPro" id="IPR036388">
    <property type="entry name" value="WH-like_DNA-bd_sf"/>
</dbReference>
<dbReference type="GO" id="GO:0032259">
    <property type="term" value="P:methylation"/>
    <property type="evidence" value="ECO:0007669"/>
    <property type="project" value="UniProtKB-KW"/>
</dbReference>
<comment type="caution">
    <text evidence="6">The sequence shown here is derived from an EMBL/GenBank/DDBJ whole genome shotgun (WGS) entry which is preliminary data.</text>
</comment>
<gene>
    <name evidence="6" type="ORF">FHU36_004325</name>
</gene>
<keyword evidence="1 6" id="KW-0489">Methyltransferase</keyword>
<feature type="domain" description="O-methyltransferase C-terminal" evidence="4">
    <location>
        <begin position="110"/>
        <end position="316"/>
    </location>
</feature>
<dbReference type="PROSITE" id="PS51683">
    <property type="entry name" value="SAM_OMT_II"/>
    <property type="match status" value="1"/>
</dbReference>
<dbReference type="InterPro" id="IPR012967">
    <property type="entry name" value="COMT_dimerisation"/>
</dbReference>
<name>A0A7X0F0E9_9ACTN</name>
<keyword evidence="2 6" id="KW-0808">Transferase</keyword>
<dbReference type="Gene3D" id="1.10.287.1350">
    <property type="match status" value="1"/>
</dbReference>
<dbReference type="EMBL" id="JACHJB010000002">
    <property type="protein sequence ID" value="MBB6347780.1"/>
    <property type="molecule type" value="Genomic_DNA"/>
</dbReference>
<accession>A0A7X0F0E9</accession>
<evidence type="ECO:0000259" key="5">
    <source>
        <dbReference type="Pfam" id="PF08100"/>
    </source>
</evidence>
<dbReference type="InterPro" id="IPR016461">
    <property type="entry name" value="COMT-like"/>
</dbReference>
<dbReference type="PIRSF" id="PIRSF005739">
    <property type="entry name" value="O-mtase"/>
    <property type="match status" value="1"/>
</dbReference>
<dbReference type="InterPro" id="IPR036390">
    <property type="entry name" value="WH_DNA-bd_sf"/>
</dbReference>
<dbReference type="Gene3D" id="1.10.10.10">
    <property type="entry name" value="Winged helix-like DNA-binding domain superfamily/Winged helix DNA-binding domain"/>
    <property type="match status" value="1"/>
</dbReference>
<evidence type="ECO:0000256" key="3">
    <source>
        <dbReference type="ARBA" id="ARBA00022691"/>
    </source>
</evidence>
<reference evidence="6 7" key="1">
    <citation type="submission" date="2020-08" db="EMBL/GenBank/DDBJ databases">
        <title>Sequencing the genomes of 1000 actinobacteria strains.</title>
        <authorList>
            <person name="Klenk H.-P."/>
        </authorList>
    </citation>
    <scope>NUCLEOTIDE SEQUENCE [LARGE SCALE GENOMIC DNA]</scope>
    <source>
        <strain evidence="6 7">DSM 45913</strain>
    </source>
</reference>
<dbReference type="CDD" id="cd02440">
    <property type="entry name" value="AdoMet_MTases"/>
    <property type="match status" value="1"/>
</dbReference>
<dbReference type="Pfam" id="PF08100">
    <property type="entry name" value="Dimerisation"/>
    <property type="match status" value="1"/>
</dbReference>
<dbReference type="RefSeq" id="WP_185085665.1">
    <property type="nucleotide sequence ID" value="NZ_JACHJB010000002.1"/>
</dbReference>
<evidence type="ECO:0000256" key="2">
    <source>
        <dbReference type="ARBA" id="ARBA00022679"/>
    </source>
</evidence>
<feature type="domain" description="O-methyltransferase dimerisation" evidence="5">
    <location>
        <begin position="17"/>
        <end position="86"/>
    </location>
</feature>
<keyword evidence="7" id="KW-1185">Reference proteome</keyword>
<dbReference type="SUPFAM" id="SSF46785">
    <property type="entry name" value="Winged helix' DNA-binding domain"/>
    <property type="match status" value="1"/>
</dbReference>
<dbReference type="PANTHER" id="PTHR43712">
    <property type="entry name" value="PUTATIVE (AFU_ORTHOLOGUE AFUA_4G14580)-RELATED"/>
    <property type="match status" value="1"/>
</dbReference>
<dbReference type="GO" id="GO:0046983">
    <property type="term" value="F:protein dimerization activity"/>
    <property type="evidence" value="ECO:0007669"/>
    <property type="project" value="InterPro"/>
</dbReference>
<dbReference type="SUPFAM" id="SSF53335">
    <property type="entry name" value="S-adenosyl-L-methionine-dependent methyltransferases"/>
    <property type="match status" value="1"/>
</dbReference>
<evidence type="ECO:0000313" key="6">
    <source>
        <dbReference type="EMBL" id="MBB6347780.1"/>
    </source>
</evidence>
<keyword evidence="3" id="KW-0949">S-adenosyl-L-methionine</keyword>
<dbReference type="GO" id="GO:0008171">
    <property type="term" value="F:O-methyltransferase activity"/>
    <property type="evidence" value="ECO:0007669"/>
    <property type="project" value="InterPro"/>
</dbReference>
<dbReference type="AlphaFoldDB" id="A0A7X0F0E9"/>
<evidence type="ECO:0000313" key="7">
    <source>
        <dbReference type="Proteomes" id="UP000583800"/>
    </source>
</evidence>
<dbReference type="Gene3D" id="3.40.50.150">
    <property type="entry name" value="Vaccinia Virus protein VP39"/>
    <property type="match status" value="1"/>
</dbReference>
<evidence type="ECO:0000259" key="4">
    <source>
        <dbReference type="Pfam" id="PF00891"/>
    </source>
</evidence>
<evidence type="ECO:0000256" key="1">
    <source>
        <dbReference type="ARBA" id="ARBA00022603"/>
    </source>
</evidence>
<dbReference type="PANTHER" id="PTHR43712:SF2">
    <property type="entry name" value="O-METHYLTRANSFERASE CICE"/>
    <property type="match status" value="1"/>
</dbReference>
<dbReference type="InterPro" id="IPR029063">
    <property type="entry name" value="SAM-dependent_MTases_sf"/>
</dbReference>
<sequence>MRTRIDIASYVRLTELADYIVPFALRVVCDLGVADHLVDGPLSVDRLAESTGSHAPSLRRVMRALACRGIFTEVSEDRFALTPLAEPLRSDHPLSLREAYPLLPGDVKAWAHFDHSVRTGEPAFDQAHGQSYWDYLAQRPDELRAFNASQQAATRLELRTLLPAYDWGSLETVVDVGGGNGAFLAGLLAKFPRLHGTLLDQPDMAAQAHEVLAAAEVAGRCEVVGGSFFDEVPPGADAYLLKRILYGWDDERAVQLLRTVAAAMKPRSRLLVLEPVRKPGNEFDVGKTYDLLLFAMAGGRVRGADEIGALCARAGLRVERVVDTMMLPIVEVRTEETQG</sequence>
<dbReference type="Proteomes" id="UP000583800">
    <property type="component" value="Unassembled WGS sequence"/>
</dbReference>
<protein>
    <submittedName>
        <fullName evidence="6">SAM-dependent methyltransferase</fullName>
    </submittedName>
</protein>
<proteinExistence type="predicted"/>
<dbReference type="InterPro" id="IPR001077">
    <property type="entry name" value="COMT_C"/>
</dbReference>
<organism evidence="6 7">
    <name type="scientific">Nonomuraea muscovyensis</name>
    <dbReference type="NCBI Taxonomy" id="1124761"/>
    <lineage>
        <taxon>Bacteria</taxon>
        <taxon>Bacillati</taxon>
        <taxon>Actinomycetota</taxon>
        <taxon>Actinomycetes</taxon>
        <taxon>Streptosporangiales</taxon>
        <taxon>Streptosporangiaceae</taxon>
        <taxon>Nonomuraea</taxon>
    </lineage>
</organism>
<dbReference type="Pfam" id="PF00891">
    <property type="entry name" value="Methyltransf_2"/>
    <property type="match status" value="1"/>
</dbReference>